<accession>A0A2P5AV46</accession>
<protein>
    <submittedName>
        <fullName evidence="1">Uncharacterized protein</fullName>
    </submittedName>
</protein>
<keyword evidence="2" id="KW-1185">Reference proteome</keyword>
<name>A0A2P5AV46_PARAD</name>
<sequence>MVLRPSLMKRQAPLRIKLCDLQILFLVQESLAFVFTVRKDSWPRYLELRTCKQSELLNNRHHPHLSRRAQFMSLVLRSPRPPIDFGEHKEPQDLRHNLVWPLEFDPHQNLQSIESIVSLIVLGRTVDCMA</sequence>
<dbReference type="EMBL" id="JXTB01000438">
    <property type="protein sequence ID" value="PON40437.1"/>
    <property type="molecule type" value="Genomic_DNA"/>
</dbReference>
<dbReference type="Proteomes" id="UP000237105">
    <property type="component" value="Unassembled WGS sequence"/>
</dbReference>
<comment type="caution">
    <text evidence="1">The sequence shown here is derived from an EMBL/GenBank/DDBJ whole genome shotgun (WGS) entry which is preliminary data.</text>
</comment>
<evidence type="ECO:0000313" key="2">
    <source>
        <dbReference type="Proteomes" id="UP000237105"/>
    </source>
</evidence>
<organism evidence="1 2">
    <name type="scientific">Parasponia andersonii</name>
    <name type="common">Sponia andersonii</name>
    <dbReference type="NCBI Taxonomy" id="3476"/>
    <lineage>
        <taxon>Eukaryota</taxon>
        <taxon>Viridiplantae</taxon>
        <taxon>Streptophyta</taxon>
        <taxon>Embryophyta</taxon>
        <taxon>Tracheophyta</taxon>
        <taxon>Spermatophyta</taxon>
        <taxon>Magnoliopsida</taxon>
        <taxon>eudicotyledons</taxon>
        <taxon>Gunneridae</taxon>
        <taxon>Pentapetalae</taxon>
        <taxon>rosids</taxon>
        <taxon>fabids</taxon>
        <taxon>Rosales</taxon>
        <taxon>Cannabaceae</taxon>
        <taxon>Parasponia</taxon>
    </lineage>
</organism>
<dbReference type="AlphaFoldDB" id="A0A2P5AV46"/>
<evidence type="ECO:0000313" key="1">
    <source>
        <dbReference type="EMBL" id="PON40437.1"/>
    </source>
</evidence>
<proteinExistence type="predicted"/>
<gene>
    <name evidence="1" type="ORF">PanWU01x14_297570</name>
</gene>
<reference evidence="2" key="1">
    <citation type="submission" date="2016-06" db="EMBL/GenBank/DDBJ databases">
        <title>Parallel loss of symbiosis genes in relatives of nitrogen-fixing non-legume Parasponia.</title>
        <authorList>
            <person name="Van Velzen R."/>
            <person name="Holmer R."/>
            <person name="Bu F."/>
            <person name="Rutten L."/>
            <person name="Van Zeijl A."/>
            <person name="Liu W."/>
            <person name="Santuari L."/>
            <person name="Cao Q."/>
            <person name="Sharma T."/>
            <person name="Shen D."/>
            <person name="Roswanjaya Y."/>
            <person name="Wardhani T."/>
            <person name="Kalhor M.S."/>
            <person name="Jansen J."/>
            <person name="Van den Hoogen J."/>
            <person name="Gungor B."/>
            <person name="Hartog M."/>
            <person name="Hontelez J."/>
            <person name="Verver J."/>
            <person name="Yang W.-C."/>
            <person name="Schijlen E."/>
            <person name="Repin R."/>
            <person name="Schilthuizen M."/>
            <person name="Schranz E."/>
            <person name="Heidstra R."/>
            <person name="Miyata K."/>
            <person name="Fedorova E."/>
            <person name="Kohlen W."/>
            <person name="Bisseling T."/>
            <person name="Smit S."/>
            <person name="Geurts R."/>
        </authorList>
    </citation>
    <scope>NUCLEOTIDE SEQUENCE [LARGE SCALE GENOMIC DNA]</scope>
    <source>
        <strain evidence="2">cv. WU1-14</strain>
    </source>
</reference>